<dbReference type="EMBL" id="AACB03000005">
    <property type="protein sequence ID" value="KAE8301448.1"/>
    <property type="molecule type" value="Genomic_DNA"/>
</dbReference>
<sequence length="243" mass="27689">MIQVESVEEIYATFLKTSKVDSKNLSWFVKYLKTYKFIYRRYVKSLRSLMLKMHRAPMLTETTAASENNIYKSILGTVNAAEEHTRIVETDFSLIQDAVGAYLKRLAQLKKTYRMILSLQRQKKNDNNSGKRALDQDEIDKHKDAWKRDVYESFKVRTKIYTKIKTIKLDFDFSKGTAPDSKAEKQPPDHSVAEDQAIPGKGPNCDSSLIFPEAAADPSGALPSFCTAAYFEPSYSMATKRSP</sequence>
<gene>
    <name evidence="2" type="ORF">GL50803_002201</name>
</gene>
<evidence type="ECO:0000256" key="1">
    <source>
        <dbReference type="SAM" id="MobiDB-lite"/>
    </source>
</evidence>
<feature type="region of interest" description="Disordered" evidence="1">
    <location>
        <begin position="177"/>
        <end position="209"/>
    </location>
</feature>
<dbReference type="GeneID" id="5696887"/>
<dbReference type="VEuPathDB" id="GiardiaDB:GL50803_2201"/>
<dbReference type="KEGG" id="gla:GL50803_002201"/>
<evidence type="ECO:0000313" key="2">
    <source>
        <dbReference type="EMBL" id="KAE8301448.1"/>
    </source>
</evidence>
<comment type="caution">
    <text evidence="2">The sequence shown here is derived from an EMBL/GenBank/DDBJ whole genome shotgun (WGS) entry which is preliminary data.</text>
</comment>
<dbReference type="AlphaFoldDB" id="A8BZF8"/>
<reference evidence="2 3" key="1">
    <citation type="journal article" date="2007" name="Science">
        <title>Genomic minimalism in the early diverging intestinal parasite Giardia lamblia.</title>
        <authorList>
            <person name="Morrison H.G."/>
            <person name="McArthur A.G."/>
            <person name="Gillin F.D."/>
            <person name="Aley S.B."/>
            <person name="Adam R.D."/>
            <person name="Olsen G.J."/>
            <person name="Best A.A."/>
            <person name="Cande W.Z."/>
            <person name="Chen F."/>
            <person name="Cipriano M.J."/>
            <person name="Davids B.J."/>
            <person name="Dawson S.C."/>
            <person name="Elmendorf H.G."/>
            <person name="Hehl A.B."/>
            <person name="Holder M.E."/>
            <person name="Huse S.M."/>
            <person name="Kim U.U."/>
            <person name="Lasek-Nesselquist E."/>
            <person name="Manning G."/>
            <person name="Nigam A."/>
            <person name="Nixon J.E."/>
            <person name="Palm D."/>
            <person name="Passamaneck N.E."/>
            <person name="Prabhu A."/>
            <person name="Reich C.I."/>
            <person name="Reiner D.S."/>
            <person name="Samuelson J."/>
            <person name="Svard S.G."/>
            <person name="Sogin M.L."/>
        </authorList>
    </citation>
    <scope>NUCLEOTIDE SEQUENCE [LARGE SCALE GENOMIC DNA]</scope>
    <source>
        <strain evidence="2 3">WB C6</strain>
    </source>
</reference>
<name>A8BZF8_GIAIC</name>
<protein>
    <submittedName>
        <fullName evidence="2">Uncharacterized protein</fullName>
    </submittedName>
</protein>
<accession>A8BZF8</accession>
<evidence type="ECO:0000313" key="3">
    <source>
        <dbReference type="Proteomes" id="UP000001548"/>
    </source>
</evidence>
<proteinExistence type="predicted"/>
<dbReference type="OMA" id="AYFEPSY"/>
<feature type="compositionally biased region" description="Basic and acidic residues" evidence="1">
    <location>
        <begin position="181"/>
        <end position="193"/>
    </location>
</feature>
<organism evidence="2 3">
    <name type="scientific">Giardia intestinalis (strain ATCC 50803 / WB clone C6)</name>
    <name type="common">Giardia lamblia</name>
    <dbReference type="NCBI Taxonomy" id="184922"/>
    <lineage>
        <taxon>Eukaryota</taxon>
        <taxon>Metamonada</taxon>
        <taxon>Diplomonadida</taxon>
        <taxon>Hexamitidae</taxon>
        <taxon>Giardiinae</taxon>
        <taxon>Giardia</taxon>
    </lineage>
</organism>
<dbReference type="RefSeq" id="XP_001704037.1">
    <property type="nucleotide sequence ID" value="XM_001703985.1"/>
</dbReference>
<dbReference type="Proteomes" id="UP000001548">
    <property type="component" value="Unassembled WGS sequence"/>
</dbReference>
<keyword evidence="3" id="KW-1185">Reference proteome</keyword>
<dbReference type="HOGENOM" id="CLU_1144380_0_0_1"/>